<sequence>MSDLRLKQQKKWQQARSQLDADAGGLSLGRSFPEQDSCESHRNTQTPRQTGRTLIVNQINVCLTRESNRRPHCTGRITSDCAEMAYFCALLRALAMPSDFAHVNPDKV</sequence>
<evidence type="ECO:0000313" key="2">
    <source>
        <dbReference type="EMBL" id="GBP23430.1"/>
    </source>
</evidence>
<name>A0A4C1UBC3_EUMVA</name>
<dbReference type="EMBL" id="BGZK01000150">
    <property type="protein sequence ID" value="GBP23430.1"/>
    <property type="molecule type" value="Genomic_DNA"/>
</dbReference>
<proteinExistence type="predicted"/>
<evidence type="ECO:0000313" key="3">
    <source>
        <dbReference type="Proteomes" id="UP000299102"/>
    </source>
</evidence>
<gene>
    <name evidence="2" type="ORF">EVAR_22289_1</name>
</gene>
<organism evidence="2 3">
    <name type="scientific">Eumeta variegata</name>
    <name type="common">Bagworm moth</name>
    <name type="synonym">Eumeta japonica</name>
    <dbReference type="NCBI Taxonomy" id="151549"/>
    <lineage>
        <taxon>Eukaryota</taxon>
        <taxon>Metazoa</taxon>
        <taxon>Ecdysozoa</taxon>
        <taxon>Arthropoda</taxon>
        <taxon>Hexapoda</taxon>
        <taxon>Insecta</taxon>
        <taxon>Pterygota</taxon>
        <taxon>Neoptera</taxon>
        <taxon>Endopterygota</taxon>
        <taxon>Lepidoptera</taxon>
        <taxon>Glossata</taxon>
        <taxon>Ditrysia</taxon>
        <taxon>Tineoidea</taxon>
        <taxon>Psychidae</taxon>
        <taxon>Oiketicinae</taxon>
        <taxon>Eumeta</taxon>
    </lineage>
</organism>
<protein>
    <submittedName>
        <fullName evidence="2">Uncharacterized protein</fullName>
    </submittedName>
</protein>
<feature type="region of interest" description="Disordered" evidence="1">
    <location>
        <begin position="1"/>
        <end position="50"/>
    </location>
</feature>
<dbReference type="Proteomes" id="UP000299102">
    <property type="component" value="Unassembled WGS sequence"/>
</dbReference>
<reference evidence="2 3" key="1">
    <citation type="journal article" date="2019" name="Commun. Biol.">
        <title>The bagworm genome reveals a unique fibroin gene that provides high tensile strength.</title>
        <authorList>
            <person name="Kono N."/>
            <person name="Nakamura H."/>
            <person name="Ohtoshi R."/>
            <person name="Tomita M."/>
            <person name="Numata K."/>
            <person name="Arakawa K."/>
        </authorList>
    </citation>
    <scope>NUCLEOTIDE SEQUENCE [LARGE SCALE GENOMIC DNA]</scope>
</reference>
<keyword evidence="3" id="KW-1185">Reference proteome</keyword>
<evidence type="ECO:0000256" key="1">
    <source>
        <dbReference type="SAM" id="MobiDB-lite"/>
    </source>
</evidence>
<accession>A0A4C1UBC3</accession>
<comment type="caution">
    <text evidence="2">The sequence shown here is derived from an EMBL/GenBank/DDBJ whole genome shotgun (WGS) entry which is preliminary data.</text>
</comment>
<dbReference type="AlphaFoldDB" id="A0A4C1UBC3"/>